<organism evidence="2">
    <name type="scientific">marine sediment metagenome</name>
    <dbReference type="NCBI Taxonomy" id="412755"/>
    <lineage>
        <taxon>unclassified sequences</taxon>
        <taxon>metagenomes</taxon>
        <taxon>ecological metagenomes</taxon>
    </lineage>
</organism>
<sequence length="51" mass="6096">MTKLQLKTENEKLSRKITRQHDTIESLKTTEKQAKKTINELRDKIRELLSE</sequence>
<keyword evidence="1" id="KW-0175">Coiled coil</keyword>
<protein>
    <submittedName>
        <fullName evidence="2">Uncharacterized protein</fullName>
    </submittedName>
</protein>
<evidence type="ECO:0000256" key="1">
    <source>
        <dbReference type="SAM" id="Coils"/>
    </source>
</evidence>
<reference evidence="2" key="1">
    <citation type="journal article" date="2015" name="Nature">
        <title>Complex archaea that bridge the gap between prokaryotes and eukaryotes.</title>
        <authorList>
            <person name="Spang A."/>
            <person name="Saw J.H."/>
            <person name="Jorgensen S.L."/>
            <person name="Zaremba-Niedzwiedzka K."/>
            <person name="Martijn J."/>
            <person name="Lind A.E."/>
            <person name="van Eijk R."/>
            <person name="Schleper C."/>
            <person name="Guy L."/>
            <person name="Ettema T.J."/>
        </authorList>
    </citation>
    <scope>NUCLEOTIDE SEQUENCE</scope>
</reference>
<evidence type="ECO:0000313" key="2">
    <source>
        <dbReference type="EMBL" id="KKN75884.1"/>
    </source>
</evidence>
<feature type="coiled-coil region" evidence="1">
    <location>
        <begin position="24"/>
        <end position="51"/>
    </location>
</feature>
<proteinExistence type="predicted"/>
<gene>
    <name evidence="2" type="ORF">LCGC14_0375920</name>
</gene>
<name>A0A0F9T9N0_9ZZZZ</name>
<dbReference type="AlphaFoldDB" id="A0A0F9T9N0"/>
<comment type="caution">
    <text evidence="2">The sequence shown here is derived from an EMBL/GenBank/DDBJ whole genome shotgun (WGS) entry which is preliminary data.</text>
</comment>
<dbReference type="EMBL" id="LAZR01000302">
    <property type="protein sequence ID" value="KKN75884.1"/>
    <property type="molecule type" value="Genomic_DNA"/>
</dbReference>
<accession>A0A0F9T9N0</accession>